<feature type="compositionally biased region" description="Pro residues" evidence="1">
    <location>
        <begin position="125"/>
        <end position="137"/>
    </location>
</feature>
<dbReference type="AlphaFoldDB" id="A0A921U0B7"/>
<comment type="caution">
    <text evidence="2">The sequence shown here is derived from an EMBL/GenBank/DDBJ whole genome shotgun (WGS) entry which is preliminary data.</text>
</comment>
<feature type="region of interest" description="Disordered" evidence="1">
    <location>
        <begin position="1"/>
        <end position="150"/>
    </location>
</feature>
<dbReference type="Proteomes" id="UP000807115">
    <property type="component" value="Chromosome 10"/>
</dbReference>
<proteinExistence type="predicted"/>
<reference evidence="2" key="1">
    <citation type="journal article" date="2019" name="BMC Genomics">
        <title>A new reference genome for Sorghum bicolor reveals high levels of sequence similarity between sweet and grain genotypes: implications for the genetics of sugar metabolism.</title>
        <authorList>
            <person name="Cooper E.A."/>
            <person name="Brenton Z.W."/>
            <person name="Flinn B.S."/>
            <person name="Jenkins J."/>
            <person name="Shu S."/>
            <person name="Flowers D."/>
            <person name="Luo F."/>
            <person name="Wang Y."/>
            <person name="Xia P."/>
            <person name="Barry K."/>
            <person name="Daum C."/>
            <person name="Lipzen A."/>
            <person name="Yoshinaga Y."/>
            <person name="Schmutz J."/>
            <person name="Saski C."/>
            <person name="Vermerris W."/>
            <person name="Kresovich S."/>
        </authorList>
    </citation>
    <scope>NUCLEOTIDE SEQUENCE</scope>
</reference>
<reference evidence="2" key="2">
    <citation type="submission" date="2020-10" db="EMBL/GenBank/DDBJ databases">
        <authorList>
            <person name="Cooper E.A."/>
            <person name="Brenton Z.W."/>
            <person name="Flinn B.S."/>
            <person name="Jenkins J."/>
            <person name="Shu S."/>
            <person name="Flowers D."/>
            <person name="Luo F."/>
            <person name="Wang Y."/>
            <person name="Xia P."/>
            <person name="Barry K."/>
            <person name="Daum C."/>
            <person name="Lipzen A."/>
            <person name="Yoshinaga Y."/>
            <person name="Schmutz J."/>
            <person name="Saski C."/>
            <person name="Vermerris W."/>
            <person name="Kresovich S."/>
        </authorList>
    </citation>
    <scope>NUCLEOTIDE SEQUENCE</scope>
</reference>
<accession>A0A921U0B7</accession>
<feature type="compositionally biased region" description="Basic and acidic residues" evidence="1">
    <location>
        <begin position="200"/>
        <end position="211"/>
    </location>
</feature>
<sequence>MATGKIRADSGFARPRPRAESHARTRTRHPPRAPTYARARYPRARIARGYARIPARQRRTAGGDDNDGRRGGDGGLGQRRASMGLLERGGCLGSRRPAGTRAPRTEQEQPCSTAVDLTPAVAVQAPPPPCGPLPPADRAPSRPDRAPRPRTDLRRHWIDLRHREIEHRGHQIDLRRCRIELRGEAGQAATGDPNAPKGSWRGEARRGEASGRCEASLASGGRVRRMRGTDGRGATVAGGVENWDGKP</sequence>
<protein>
    <submittedName>
        <fullName evidence="2">Uncharacterized protein</fullName>
    </submittedName>
</protein>
<evidence type="ECO:0000256" key="1">
    <source>
        <dbReference type="SAM" id="MobiDB-lite"/>
    </source>
</evidence>
<gene>
    <name evidence="2" type="ORF">BDA96_10G083300</name>
</gene>
<dbReference type="EMBL" id="CM027689">
    <property type="protein sequence ID" value="KAG0513221.1"/>
    <property type="molecule type" value="Genomic_DNA"/>
</dbReference>
<evidence type="ECO:0000313" key="3">
    <source>
        <dbReference type="Proteomes" id="UP000807115"/>
    </source>
</evidence>
<evidence type="ECO:0000313" key="2">
    <source>
        <dbReference type="EMBL" id="KAG0513221.1"/>
    </source>
</evidence>
<feature type="compositionally biased region" description="Basic and acidic residues" evidence="1">
    <location>
        <begin position="139"/>
        <end position="150"/>
    </location>
</feature>
<name>A0A921U0B7_SORBI</name>
<feature type="region of interest" description="Disordered" evidence="1">
    <location>
        <begin position="185"/>
        <end position="247"/>
    </location>
</feature>
<organism evidence="2 3">
    <name type="scientific">Sorghum bicolor</name>
    <name type="common">Sorghum</name>
    <name type="synonym">Sorghum vulgare</name>
    <dbReference type="NCBI Taxonomy" id="4558"/>
    <lineage>
        <taxon>Eukaryota</taxon>
        <taxon>Viridiplantae</taxon>
        <taxon>Streptophyta</taxon>
        <taxon>Embryophyta</taxon>
        <taxon>Tracheophyta</taxon>
        <taxon>Spermatophyta</taxon>
        <taxon>Magnoliopsida</taxon>
        <taxon>Liliopsida</taxon>
        <taxon>Poales</taxon>
        <taxon>Poaceae</taxon>
        <taxon>PACMAD clade</taxon>
        <taxon>Panicoideae</taxon>
        <taxon>Andropogonodae</taxon>
        <taxon>Andropogoneae</taxon>
        <taxon>Sorghinae</taxon>
        <taxon>Sorghum</taxon>
    </lineage>
</organism>